<proteinExistence type="predicted"/>
<protein>
    <submittedName>
        <fullName evidence="2">Cytosolic enolase 3</fullName>
    </submittedName>
</protein>
<dbReference type="Proteomes" id="UP001418222">
    <property type="component" value="Unassembled WGS sequence"/>
</dbReference>
<gene>
    <name evidence="2" type="primary">ENO3</name>
    <name evidence="2" type="ORF">KSP39_PZI011632</name>
</gene>
<reference evidence="2 3" key="1">
    <citation type="journal article" date="2022" name="Nat. Plants">
        <title>Genomes of leafy and leafless Platanthera orchids illuminate the evolution of mycoheterotrophy.</title>
        <authorList>
            <person name="Li M.H."/>
            <person name="Liu K.W."/>
            <person name="Li Z."/>
            <person name="Lu H.C."/>
            <person name="Ye Q.L."/>
            <person name="Zhang D."/>
            <person name="Wang J.Y."/>
            <person name="Li Y.F."/>
            <person name="Zhong Z.M."/>
            <person name="Liu X."/>
            <person name="Yu X."/>
            <person name="Liu D.K."/>
            <person name="Tu X.D."/>
            <person name="Liu B."/>
            <person name="Hao Y."/>
            <person name="Liao X.Y."/>
            <person name="Jiang Y.T."/>
            <person name="Sun W.H."/>
            <person name="Chen J."/>
            <person name="Chen Y.Q."/>
            <person name="Ai Y."/>
            <person name="Zhai J.W."/>
            <person name="Wu S.S."/>
            <person name="Zhou Z."/>
            <person name="Hsiao Y.Y."/>
            <person name="Wu W.L."/>
            <person name="Chen Y.Y."/>
            <person name="Lin Y.F."/>
            <person name="Hsu J.L."/>
            <person name="Li C.Y."/>
            <person name="Wang Z.W."/>
            <person name="Zhao X."/>
            <person name="Zhong W.Y."/>
            <person name="Ma X.K."/>
            <person name="Ma L."/>
            <person name="Huang J."/>
            <person name="Chen G.Z."/>
            <person name="Huang M.Z."/>
            <person name="Huang L."/>
            <person name="Peng D.H."/>
            <person name="Luo Y.B."/>
            <person name="Zou S.Q."/>
            <person name="Chen S.P."/>
            <person name="Lan S."/>
            <person name="Tsai W.C."/>
            <person name="Van de Peer Y."/>
            <person name="Liu Z.J."/>
        </authorList>
    </citation>
    <scope>NUCLEOTIDE SEQUENCE [LARGE SCALE GENOMIC DNA]</scope>
    <source>
        <strain evidence="2">Lor287</strain>
    </source>
</reference>
<feature type="region of interest" description="Disordered" evidence="1">
    <location>
        <begin position="55"/>
        <end position="103"/>
    </location>
</feature>
<dbReference type="EMBL" id="JBBWWQ010000009">
    <property type="protein sequence ID" value="KAK8938873.1"/>
    <property type="molecule type" value="Genomic_DNA"/>
</dbReference>
<name>A0AAP0BGY3_9ASPA</name>
<evidence type="ECO:0000256" key="1">
    <source>
        <dbReference type="SAM" id="MobiDB-lite"/>
    </source>
</evidence>
<evidence type="ECO:0000313" key="3">
    <source>
        <dbReference type="Proteomes" id="UP001418222"/>
    </source>
</evidence>
<keyword evidence="3" id="KW-1185">Reference proteome</keyword>
<feature type="compositionally biased region" description="Basic residues" evidence="1">
    <location>
        <begin position="76"/>
        <end position="85"/>
    </location>
</feature>
<comment type="caution">
    <text evidence="2">The sequence shown here is derived from an EMBL/GenBank/DDBJ whole genome shotgun (WGS) entry which is preliminary data.</text>
</comment>
<dbReference type="CDD" id="cd22962">
    <property type="entry name" value="DD_AtENO3-like"/>
    <property type="match status" value="1"/>
</dbReference>
<accession>A0AAP0BGY3</accession>
<dbReference type="AlphaFoldDB" id="A0AAP0BGY3"/>
<evidence type="ECO:0000313" key="2">
    <source>
        <dbReference type="EMBL" id="KAK8938873.1"/>
    </source>
</evidence>
<organism evidence="2 3">
    <name type="scientific">Platanthera zijinensis</name>
    <dbReference type="NCBI Taxonomy" id="2320716"/>
    <lineage>
        <taxon>Eukaryota</taxon>
        <taxon>Viridiplantae</taxon>
        <taxon>Streptophyta</taxon>
        <taxon>Embryophyta</taxon>
        <taxon>Tracheophyta</taxon>
        <taxon>Spermatophyta</taxon>
        <taxon>Magnoliopsida</taxon>
        <taxon>Liliopsida</taxon>
        <taxon>Asparagales</taxon>
        <taxon>Orchidaceae</taxon>
        <taxon>Orchidoideae</taxon>
        <taxon>Orchideae</taxon>
        <taxon>Orchidinae</taxon>
        <taxon>Platanthera</taxon>
    </lineage>
</organism>
<sequence>MRLAHSTSTPYPCFTRLHSTQEHFHPLAFRPLAQPKFSIAADTLTSLCEAKKDIRNKRTSNGGQPLASKSPETRTPKRSTARIGRKNSSPTISETLRDPGKSFPDLCSAEDFAYQSSRNGSQKGHYSGDNESAQKLVTNPVCHEQTKYIEIKHHFVREKVLEISDGGVCRARTTRFSSFHSVNFGDKGGKTAYFPSAEKAQVLRSLEEMSVQEYLDKHMLARKIEDAVNAAVRAKTTDPMLFISNHMTKAVPSAITKIKQDRFWIVEVYDIVVLYMV</sequence>